<keyword evidence="1" id="KW-0614">Plasmid</keyword>
<proteinExistence type="predicted"/>
<sequence>MKIIKAFLLAMRVGKIFDFTHNDLKKISKAPYTYLEDFLIKFESILEPNLENGELKLNIKEEMIRMLENMPYERINRIVSIERRSSKIHFGTKKKLKVVCGLIQTACRQDSASSLEIIDQAVKDYERSCMQVFTSVEQIQKLEKDTKEEIARGAMSLIAELAEPAYRNYLITISRLYALASNANYAMLSGSLGNIEREIRNQLPDNYHILFYKNISPIRNAKAHSSWKFDAKSGMIILCGQDSKKEIAYSPLDLKAIAEDMIFNAIHLIPLALNLIMLDQLSLNPGLIQEVVFRMLEELKKNT</sequence>
<dbReference type="AlphaFoldDB" id="A0A067YBA5"/>
<reference evidence="1" key="2">
    <citation type="journal article" date="2014" name="PLoS Negl. Trop. Dis.">
        <title>Isolation and Characterization of Two Novel Plasmids from Pathogenic Leptospira interrogans Serogroup Canicola Serovar Canicola Strain Gui44.</title>
        <authorList>
            <person name="Zhu W.N."/>
            <person name="Huang L.L."/>
            <person name="Zeng L.B."/>
            <person name="Zhuang X.R."/>
            <person name="Chen C.Y."/>
            <person name="Wang Y.Z."/>
            <person name="Qin J.H."/>
            <person name="Zhu Y.Z."/>
            <person name="Guo X.K."/>
        </authorList>
    </citation>
    <scope>NUCLEOTIDE SEQUENCE</scope>
    <source>
        <strain evidence="1">Gui44</strain>
        <plasmid evidence="1">pGui1</plasmid>
    </source>
</reference>
<dbReference type="RefSeq" id="WP_000691459.1">
    <property type="nucleotide sequence ID" value="NC_025136.1"/>
</dbReference>
<accession>A0A067YBA5</accession>
<protein>
    <submittedName>
        <fullName evidence="1">Uncharacterized protein</fullName>
    </submittedName>
</protein>
<reference evidence="1" key="1">
    <citation type="submission" date="2013-09" db="EMBL/GenBank/DDBJ databases">
        <authorList>
            <person name="Huang L."/>
            <person name="Zeng L."/>
            <person name="Zhu Y."/>
            <person name="Guo X."/>
        </authorList>
    </citation>
    <scope>NUCLEOTIDE SEQUENCE</scope>
    <source>
        <strain evidence="1">Gui44</strain>
        <plasmid evidence="1">pGui1</plasmid>
    </source>
</reference>
<name>A0A067YBA5_LEPIR</name>
<dbReference type="EMBL" id="KF648557">
    <property type="protein sequence ID" value="AGZ84945.1"/>
    <property type="molecule type" value="Genomic_DNA"/>
</dbReference>
<geneLocation type="plasmid" evidence="1">
    <name>pGui1</name>
</geneLocation>
<evidence type="ECO:0000313" key="1">
    <source>
        <dbReference type="EMBL" id="AGZ84945.1"/>
    </source>
</evidence>
<organism evidence="1">
    <name type="scientific">Leptospira interrogans serovar Canicola</name>
    <dbReference type="NCBI Taxonomy" id="211880"/>
    <lineage>
        <taxon>Bacteria</taxon>
        <taxon>Pseudomonadati</taxon>
        <taxon>Spirochaetota</taxon>
        <taxon>Spirochaetia</taxon>
        <taxon>Leptospirales</taxon>
        <taxon>Leptospiraceae</taxon>
        <taxon>Leptospira</taxon>
    </lineage>
</organism>